<gene>
    <name evidence="1" type="ORF">HMPREF9290_1187</name>
</gene>
<dbReference type="PATRIC" id="fig|879305.3.peg.727"/>
<comment type="caution">
    <text evidence="1">The sequence shown here is derived from an EMBL/GenBank/DDBJ whole genome shotgun (WGS) entry which is preliminary data.</text>
</comment>
<dbReference type="eggNOG" id="COG4545">
    <property type="taxonomic scope" value="Bacteria"/>
</dbReference>
<reference evidence="1 2" key="1">
    <citation type="submission" date="2011-01" db="EMBL/GenBank/DDBJ databases">
        <authorList>
            <person name="Durkin A.S."/>
            <person name="Madupu R."/>
            <person name="Torralba M."/>
            <person name="Gillis M."/>
            <person name="Methe B."/>
            <person name="Sutton G."/>
            <person name="Nelson K.E."/>
        </authorList>
    </citation>
    <scope>NUCLEOTIDE SEQUENCE [LARGE SCALE GENOMIC DNA]</scope>
    <source>
        <strain evidence="1 2">ACS-065-V-Col13</strain>
    </source>
</reference>
<dbReference type="EMBL" id="AEXM01000013">
    <property type="protein sequence ID" value="EGC82273.1"/>
    <property type="molecule type" value="Genomic_DNA"/>
</dbReference>
<dbReference type="RefSeq" id="WP_004834690.1">
    <property type="nucleotide sequence ID" value="NZ_AEXM01000013.1"/>
</dbReference>
<dbReference type="AlphaFoldDB" id="F0GV94"/>
<evidence type="ECO:0000313" key="1">
    <source>
        <dbReference type="EMBL" id="EGC82273.1"/>
    </source>
</evidence>
<organism evidence="1 2">
    <name type="scientific">Anaerococcus prevotii ACS-065-V-Col13</name>
    <dbReference type="NCBI Taxonomy" id="879305"/>
    <lineage>
        <taxon>Bacteria</taxon>
        <taxon>Bacillati</taxon>
        <taxon>Bacillota</taxon>
        <taxon>Tissierellia</taxon>
        <taxon>Tissierellales</taxon>
        <taxon>Peptoniphilaceae</taxon>
        <taxon>Anaerococcus</taxon>
    </lineage>
</organism>
<dbReference type="Proteomes" id="UP000005286">
    <property type="component" value="Unassembled WGS sequence"/>
</dbReference>
<accession>F0GV94</accession>
<evidence type="ECO:0008006" key="3">
    <source>
        <dbReference type="Google" id="ProtNLM"/>
    </source>
</evidence>
<dbReference type="STRING" id="879305.HMPREF9290_1187"/>
<protein>
    <recommendedName>
        <fullName evidence="3">Glutaredoxin</fullName>
    </recommendedName>
</protein>
<name>F0GV94_9FIRM</name>
<keyword evidence="2" id="KW-1185">Reference proteome</keyword>
<evidence type="ECO:0000313" key="2">
    <source>
        <dbReference type="Proteomes" id="UP000005286"/>
    </source>
</evidence>
<proteinExistence type="predicted"/>
<sequence length="82" mass="9573">MSEKIEIFVSDKCPDCTLIMADRVKNPEKYEGISFYNITENMANLKRFLYFRDRLEGYEEARKAGRVGVPSKVINESEVEFL</sequence>